<dbReference type="GO" id="GO:0004045">
    <property type="term" value="F:peptidyl-tRNA hydrolase activity"/>
    <property type="evidence" value="ECO:0007669"/>
    <property type="project" value="UniProtKB-EC"/>
</dbReference>
<feature type="compositionally biased region" description="Basic and acidic residues" evidence="1">
    <location>
        <begin position="123"/>
        <end position="134"/>
    </location>
</feature>
<dbReference type="GO" id="GO:0003747">
    <property type="term" value="F:translation release factor activity"/>
    <property type="evidence" value="ECO:0007669"/>
    <property type="project" value="InterPro"/>
</dbReference>
<dbReference type="EC" id="3.1.1.29" evidence="3"/>
<dbReference type="Gene3D" id="3.30.160.20">
    <property type="match status" value="1"/>
</dbReference>
<reference evidence="3 4" key="1">
    <citation type="submission" date="2018-07" db="EMBL/GenBank/DDBJ databases">
        <title>Genome analysis of Larkinella rosea.</title>
        <authorList>
            <person name="Zhou Z."/>
            <person name="Wang G."/>
        </authorList>
    </citation>
    <scope>NUCLEOTIDE SEQUENCE [LARGE SCALE GENOMIC DNA]</scope>
    <source>
        <strain evidence="4">zzj9</strain>
    </source>
</reference>
<name>A0A368JFM8_9BACT</name>
<dbReference type="SUPFAM" id="SSF110916">
    <property type="entry name" value="Peptidyl-tRNA hydrolase domain-like"/>
    <property type="match status" value="1"/>
</dbReference>
<dbReference type="PANTHER" id="PTHR47814">
    <property type="entry name" value="PEPTIDYL-TRNA HYDROLASE ARFB"/>
    <property type="match status" value="1"/>
</dbReference>
<keyword evidence="4" id="KW-1185">Reference proteome</keyword>
<sequence>MDPTQLYPELQFQFARSGGKGGQNVNKVATKAELYFDIPHSAVLTEEEKAVLLEKLINKITTEGVLVLYHQTERTQLGNRDKVTEKFYQLIRKAFEKEKPRKSTRPTKASREEKLVAKKKRGEVKERRKKVDFD</sequence>
<gene>
    <name evidence="3" type="ORF">DUE52_26720</name>
</gene>
<evidence type="ECO:0000256" key="1">
    <source>
        <dbReference type="SAM" id="MobiDB-lite"/>
    </source>
</evidence>
<dbReference type="EMBL" id="QOWE01000027">
    <property type="protein sequence ID" value="RCR66469.1"/>
    <property type="molecule type" value="Genomic_DNA"/>
</dbReference>
<dbReference type="Proteomes" id="UP000253383">
    <property type="component" value="Unassembled WGS sequence"/>
</dbReference>
<dbReference type="GO" id="GO:0043022">
    <property type="term" value="F:ribosome binding"/>
    <property type="evidence" value="ECO:0007669"/>
    <property type="project" value="TreeGrafter"/>
</dbReference>
<feature type="domain" description="Prokaryotic-type class I peptide chain release factors" evidence="2">
    <location>
        <begin position="9"/>
        <end position="131"/>
    </location>
</feature>
<evidence type="ECO:0000313" key="4">
    <source>
        <dbReference type="Proteomes" id="UP000253383"/>
    </source>
</evidence>
<dbReference type="RefSeq" id="WP_114409142.1">
    <property type="nucleotide sequence ID" value="NZ_QOWE01000027.1"/>
</dbReference>
<accession>A0A368JFM8</accession>
<feature type="region of interest" description="Disordered" evidence="1">
    <location>
        <begin position="97"/>
        <end position="134"/>
    </location>
</feature>
<dbReference type="NCBIfam" id="NF006718">
    <property type="entry name" value="PRK09256.1"/>
    <property type="match status" value="1"/>
</dbReference>
<evidence type="ECO:0000313" key="3">
    <source>
        <dbReference type="EMBL" id="RCR66469.1"/>
    </source>
</evidence>
<dbReference type="GO" id="GO:0072344">
    <property type="term" value="P:rescue of stalled ribosome"/>
    <property type="evidence" value="ECO:0007669"/>
    <property type="project" value="TreeGrafter"/>
</dbReference>
<dbReference type="OrthoDB" id="9815709at2"/>
<protein>
    <submittedName>
        <fullName evidence="3">Aminoacyl-tRNA hydrolase</fullName>
        <ecNumber evidence="3">3.1.1.29</ecNumber>
    </submittedName>
</protein>
<evidence type="ECO:0000259" key="2">
    <source>
        <dbReference type="Pfam" id="PF00472"/>
    </source>
</evidence>
<dbReference type="AlphaFoldDB" id="A0A368JFM8"/>
<comment type="caution">
    <text evidence="3">The sequence shown here is derived from an EMBL/GenBank/DDBJ whole genome shotgun (WGS) entry which is preliminary data.</text>
</comment>
<proteinExistence type="predicted"/>
<dbReference type="PANTHER" id="PTHR47814:SF1">
    <property type="entry name" value="PEPTIDYL-TRNA HYDROLASE ARFB"/>
    <property type="match status" value="1"/>
</dbReference>
<keyword evidence="3" id="KW-0378">Hydrolase</keyword>
<dbReference type="InterPro" id="IPR000352">
    <property type="entry name" value="Pep_chain_release_fac_I"/>
</dbReference>
<organism evidence="3 4">
    <name type="scientific">Larkinella punicea</name>
    <dbReference type="NCBI Taxonomy" id="2315727"/>
    <lineage>
        <taxon>Bacteria</taxon>
        <taxon>Pseudomonadati</taxon>
        <taxon>Bacteroidota</taxon>
        <taxon>Cytophagia</taxon>
        <taxon>Cytophagales</taxon>
        <taxon>Spirosomataceae</taxon>
        <taxon>Larkinella</taxon>
    </lineage>
</organism>
<dbReference type="Pfam" id="PF00472">
    <property type="entry name" value="RF-1"/>
    <property type="match status" value="1"/>
</dbReference>